<evidence type="ECO:0000313" key="8">
    <source>
        <dbReference type="EMBL" id="MCG7980296.1"/>
    </source>
</evidence>
<dbReference type="Pfam" id="PF13356">
    <property type="entry name" value="Arm-DNA-bind_3"/>
    <property type="match status" value="1"/>
</dbReference>
<dbReference type="AlphaFoldDB" id="A0A9E4NMY8"/>
<dbReference type="PANTHER" id="PTHR30629:SF2">
    <property type="entry name" value="PROPHAGE INTEGRASE INTS-RELATED"/>
    <property type="match status" value="1"/>
</dbReference>
<evidence type="ECO:0000256" key="3">
    <source>
        <dbReference type="ARBA" id="ARBA00023125"/>
    </source>
</evidence>
<dbReference type="GO" id="GO:0015074">
    <property type="term" value="P:DNA integration"/>
    <property type="evidence" value="ECO:0007669"/>
    <property type="project" value="UniProtKB-KW"/>
</dbReference>
<name>A0A9E4NMY8_9GAMM</name>
<feature type="domain" description="Tyr recombinase" evidence="6">
    <location>
        <begin position="205"/>
        <end position="409"/>
    </location>
</feature>
<reference evidence="8" key="1">
    <citation type="journal article" date="2021" name="Proc. Natl. Acad. Sci. U.S.A.">
        <title>Global biogeography of chemosynthetic symbionts reveals both localized and globally distributed symbiont groups. .</title>
        <authorList>
            <person name="Osvatic J.T."/>
            <person name="Wilkins L.G.E."/>
            <person name="Leibrecht L."/>
            <person name="Leray M."/>
            <person name="Zauner S."/>
            <person name="Polzin J."/>
            <person name="Camacho Y."/>
            <person name="Gros O."/>
            <person name="van Gils J.A."/>
            <person name="Eisen J.A."/>
            <person name="Petersen J.M."/>
            <person name="Yuen B."/>
        </authorList>
    </citation>
    <scope>NUCLEOTIDE SEQUENCE</scope>
    <source>
        <strain evidence="8">MAGclacostrist055</strain>
    </source>
</reference>
<dbReference type="InterPro" id="IPR013762">
    <property type="entry name" value="Integrase-like_cat_sf"/>
</dbReference>
<evidence type="ECO:0000313" key="9">
    <source>
        <dbReference type="Proteomes" id="UP000886674"/>
    </source>
</evidence>
<dbReference type="PANTHER" id="PTHR30629">
    <property type="entry name" value="PROPHAGE INTEGRASE"/>
    <property type="match status" value="1"/>
</dbReference>
<dbReference type="GO" id="GO:0006310">
    <property type="term" value="P:DNA recombination"/>
    <property type="evidence" value="ECO:0007669"/>
    <property type="project" value="UniProtKB-KW"/>
</dbReference>
<dbReference type="SUPFAM" id="SSF56349">
    <property type="entry name" value="DNA breaking-rejoining enzymes"/>
    <property type="match status" value="1"/>
</dbReference>
<dbReference type="Gene3D" id="3.30.160.390">
    <property type="entry name" value="Integrase, DNA-binding domain"/>
    <property type="match status" value="1"/>
</dbReference>
<keyword evidence="3 5" id="KW-0238">DNA-binding</keyword>
<dbReference type="PROSITE" id="PS51898">
    <property type="entry name" value="TYR_RECOMBINASE"/>
    <property type="match status" value="1"/>
</dbReference>
<evidence type="ECO:0000256" key="2">
    <source>
        <dbReference type="ARBA" id="ARBA00022908"/>
    </source>
</evidence>
<organism evidence="8 9">
    <name type="scientific">Candidatus Thiodiazotropha taylori</name>
    <dbReference type="NCBI Taxonomy" id="2792791"/>
    <lineage>
        <taxon>Bacteria</taxon>
        <taxon>Pseudomonadati</taxon>
        <taxon>Pseudomonadota</taxon>
        <taxon>Gammaproteobacteria</taxon>
        <taxon>Chromatiales</taxon>
        <taxon>Sedimenticolaceae</taxon>
        <taxon>Candidatus Thiodiazotropha</taxon>
    </lineage>
</organism>
<feature type="domain" description="Core-binding (CB)" evidence="7">
    <location>
        <begin position="111"/>
        <end position="183"/>
    </location>
</feature>
<dbReference type="InterPro" id="IPR011010">
    <property type="entry name" value="DNA_brk_join_enz"/>
</dbReference>
<protein>
    <submittedName>
        <fullName evidence="8">Site-specific integrase</fullName>
    </submittedName>
</protein>
<dbReference type="Gene3D" id="1.10.443.10">
    <property type="entry name" value="Intergrase catalytic core"/>
    <property type="match status" value="1"/>
</dbReference>
<dbReference type="Gene3D" id="1.10.150.130">
    <property type="match status" value="1"/>
</dbReference>
<evidence type="ECO:0000256" key="1">
    <source>
        <dbReference type="ARBA" id="ARBA00008857"/>
    </source>
</evidence>
<dbReference type="InterPro" id="IPR038488">
    <property type="entry name" value="Integrase_DNA-bd_sf"/>
</dbReference>
<proteinExistence type="inferred from homology"/>
<sequence>MRIRFNKSNIKNLEPKSTRYEVADLEIPALRLRVTPGNIKTFVLLYRNAQNRQKRYTIGKFGDVTPESARITAGTLMAKITLGGDPAAEKQEEKRKGERLKYSTLKGFLENKFRPWAEANRKTGSHMAQRIESAFSEFLDKPLEEISPWLIEKWRKGRFKQGRTVGTVNRDIATLKSCLSRAVDWHVIDENPLRRLKLSREDRQGVVRYLSPDEEKRLLSALNDRDIEIKSKRTSGNKWRRERRRPPLPEITSTYSDHLTPMVVLSLNTGMRRGEVFHLQWRDIDFANKTLVVRGEMAKSGKTRHINLNETALSALQAWQRQCAPSNKLVFPGRKGNPLDNIRKSWEGLLERANIQNFRWHDMRHHFASKLVMAGVDLNTVRELLGHADIKMTLRYAHLAPEHKAAAVAKLVEI</sequence>
<dbReference type="EMBL" id="JAEPCR010000119">
    <property type="protein sequence ID" value="MCG7980296.1"/>
    <property type="molecule type" value="Genomic_DNA"/>
</dbReference>
<evidence type="ECO:0000259" key="7">
    <source>
        <dbReference type="PROSITE" id="PS51900"/>
    </source>
</evidence>
<dbReference type="InterPro" id="IPR002104">
    <property type="entry name" value="Integrase_catalytic"/>
</dbReference>
<comment type="similarity">
    <text evidence="1">Belongs to the 'phage' integrase family.</text>
</comment>
<dbReference type="InterPro" id="IPR044068">
    <property type="entry name" value="CB"/>
</dbReference>
<dbReference type="CDD" id="cd00796">
    <property type="entry name" value="INT_Rci_Hp1_C"/>
    <property type="match status" value="1"/>
</dbReference>
<evidence type="ECO:0000259" key="6">
    <source>
        <dbReference type="PROSITE" id="PS51898"/>
    </source>
</evidence>
<comment type="caution">
    <text evidence="8">The sequence shown here is derived from an EMBL/GenBank/DDBJ whole genome shotgun (WGS) entry which is preliminary data.</text>
</comment>
<gene>
    <name evidence="8" type="ORF">JAY77_19380</name>
</gene>
<dbReference type="Proteomes" id="UP000886674">
    <property type="component" value="Unassembled WGS sequence"/>
</dbReference>
<dbReference type="InterPro" id="IPR025166">
    <property type="entry name" value="Integrase_DNA_bind_dom"/>
</dbReference>
<keyword evidence="4" id="KW-0233">DNA recombination</keyword>
<dbReference type="Pfam" id="PF00589">
    <property type="entry name" value="Phage_integrase"/>
    <property type="match status" value="1"/>
</dbReference>
<dbReference type="PROSITE" id="PS51900">
    <property type="entry name" value="CB"/>
    <property type="match status" value="1"/>
</dbReference>
<dbReference type="InterPro" id="IPR010998">
    <property type="entry name" value="Integrase_recombinase_N"/>
</dbReference>
<dbReference type="InterPro" id="IPR050808">
    <property type="entry name" value="Phage_Integrase"/>
</dbReference>
<keyword evidence="2" id="KW-0229">DNA integration</keyword>
<evidence type="ECO:0000256" key="5">
    <source>
        <dbReference type="PROSITE-ProRule" id="PRU01248"/>
    </source>
</evidence>
<accession>A0A9E4NMY8</accession>
<dbReference type="GO" id="GO:0003677">
    <property type="term" value="F:DNA binding"/>
    <property type="evidence" value="ECO:0007669"/>
    <property type="project" value="UniProtKB-UniRule"/>
</dbReference>
<evidence type="ECO:0000256" key="4">
    <source>
        <dbReference type="ARBA" id="ARBA00023172"/>
    </source>
</evidence>